<reference evidence="6" key="1">
    <citation type="submission" date="2015-07" db="EMBL/GenBank/DDBJ databases">
        <title>Draft Genome Sequence of Roseovarius tolerans EL-164, a producer of N-Acylated Alanine Methyl Esters (NAMEs).</title>
        <authorList>
            <person name="Voget S."/>
            <person name="Bruns H."/>
            <person name="Wagner-Doebler I."/>
            <person name="Schulz S."/>
            <person name="Daniel R."/>
        </authorList>
    </citation>
    <scope>NUCLEOTIDE SEQUENCE [LARGE SCALE GENOMIC DNA]</scope>
    <source>
        <strain evidence="6">EL-164</strain>
    </source>
</reference>
<dbReference type="InterPro" id="IPR011057">
    <property type="entry name" value="Mss4-like_sf"/>
</dbReference>
<organism evidence="5 6">
    <name type="scientific">Roseovarius tolerans</name>
    <dbReference type="NCBI Taxonomy" id="74031"/>
    <lineage>
        <taxon>Bacteria</taxon>
        <taxon>Pseudomonadati</taxon>
        <taxon>Pseudomonadota</taxon>
        <taxon>Alphaproteobacteria</taxon>
        <taxon>Rhodobacterales</taxon>
        <taxon>Roseobacteraceae</taxon>
        <taxon>Roseovarius</taxon>
    </lineage>
</organism>
<dbReference type="Proteomes" id="UP000037046">
    <property type="component" value="Unassembled WGS sequence"/>
</dbReference>
<comment type="caution">
    <text evidence="5">The sequence shown here is derived from an EMBL/GenBank/DDBJ whole genome shotgun (WGS) entry which is preliminary data.</text>
</comment>
<evidence type="ECO:0000259" key="4">
    <source>
        <dbReference type="Pfam" id="PF04828"/>
    </source>
</evidence>
<dbReference type="SUPFAM" id="SSF51316">
    <property type="entry name" value="Mss4-like"/>
    <property type="match status" value="1"/>
</dbReference>
<dbReference type="OrthoDB" id="7186766at2"/>
<comment type="similarity">
    <text evidence="1">Belongs to the Gfa family.</text>
</comment>
<dbReference type="STRING" id="74031.SAMN04488077_10626"/>
<feature type="domain" description="CENP-V/GFA" evidence="4">
    <location>
        <begin position="9"/>
        <end position="109"/>
    </location>
</feature>
<protein>
    <submittedName>
        <fullName evidence="5">Glutathione-dependent formaldehyde-activating enzyme</fullName>
    </submittedName>
</protein>
<sequence length="145" mass="15819">MSHKYSGGCAHIHTHADHDPIDNHTCHCSVCKGVTGQDTTHVVFFKHGDVAVDNEAGLKRQPFNANNPDGPLELCICADCGAPIMLDDKQSRIRVIVPNLMGYDDQIAPAPYHAFYDPASGVPKPSDGRPVYEALRPDFEWPAPS</sequence>
<keyword evidence="6" id="KW-1185">Reference proteome</keyword>
<dbReference type="GO" id="GO:0016846">
    <property type="term" value="F:carbon-sulfur lyase activity"/>
    <property type="evidence" value="ECO:0007669"/>
    <property type="project" value="InterPro"/>
</dbReference>
<evidence type="ECO:0000256" key="1">
    <source>
        <dbReference type="ARBA" id="ARBA00005495"/>
    </source>
</evidence>
<accession>A0A0L6CTA5</accession>
<dbReference type="EMBL" id="LGVV01000034">
    <property type="protein sequence ID" value="KNX40992.1"/>
    <property type="molecule type" value="Genomic_DNA"/>
</dbReference>
<keyword evidence="2" id="KW-0479">Metal-binding</keyword>
<dbReference type="PATRIC" id="fig|74031.6.peg.2500"/>
<name>A0A0L6CTA5_9RHOB</name>
<evidence type="ECO:0000313" key="5">
    <source>
        <dbReference type="EMBL" id="KNX40992.1"/>
    </source>
</evidence>
<evidence type="ECO:0000256" key="3">
    <source>
        <dbReference type="ARBA" id="ARBA00022833"/>
    </source>
</evidence>
<keyword evidence="3" id="KW-0862">Zinc</keyword>
<evidence type="ECO:0000256" key="2">
    <source>
        <dbReference type="ARBA" id="ARBA00022723"/>
    </source>
</evidence>
<evidence type="ECO:0000313" key="6">
    <source>
        <dbReference type="Proteomes" id="UP000037046"/>
    </source>
</evidence>
<proteinExistence type="inferred from homology"/>
<gene>
    <name evidence="5" type="ORF">ROTO_24480</name>
</gene>
<dbReference type="GO" id="GO:0046872">
    <property type="term" value="F:metal ion binding"/>
    <property type="evidence" value="ECO:0007669"/>
    <property type="project" value="UniProtKB-KW"/>
</dbReference>
<dbReference type="Gene3D" id="3.90.1590.10">
    <property type="entry name" value="glutathione-dependent formaldehyde- activating enzyme (gfa)"/>
    <property type="match status" value="1"/>
</dbReference>
<dbReference type="RefSeq" id="WP_050663320.1">
    <property type="nucleotide sequence ID" value="NZ_CP118494.1"/>
</dbReference>
<dbReference type="Pfam" id="PF04828">
    <property type="entry name" value="GFA"/>
    <property type="match status" value="1"/>
</dbReference>
<dbReference type="InterPro" id="IPR006913">
    <property type="entry name" value="CENP-V/GFA"/>
</dbReference>
<dbReference type="AlphaFoldDB" id="A0A0L6CTA5"/>